<dbReference type="Pfam" id="PF03983">
    <property type="entry name" value="SHD1"/>
    <property type="match status" value="1"/>
</dbReference>
<feature type="domain" description="SLA1 homology" evidence="2">
    <location>
        <begin position="18"/>
        <end position="76"/>
    </location>
</feature>
<evidence type="ECO:0000313" key="4">
    <source>
        <dbReference type="Proteomes" id="UP001596472"/>
    </source>
</evidence>
<comment type="caution">
    <text evidence="3">The sequence shown here is derived from an EMBL/GenBank/DDBJ whole genome shotgun (WGS) entry which is preliminary data.</text>
</comment>
<reference evidence="4" key="1">
    <citation type="journal article" date="2019" name="Int. J. Syst. Evol. Microbiol.">
        <title>The Global Catalogue of Microorganisms (GCM) 10K type strain sequencing project: providing services to taxonomists for standard genome sequencing and annotation.</title>
        <authorList>
            <consortium name="The Broad Institute Genomics Platform"/>
            <consortium name="The Broad Institute Genome Sequencing Center for Infectious Disease"/>
            <person name="Wu L."/>
            <person name="Ma J."/>
        </authorList>
    </citation>
    <scope>NUCLEOTIDE SEQUENCE [LARGE SCALE GENOMIC DNA]</scope>
    <source>
        <strain evidence="4">CGMCC 4.1467</strain>
    </source>
</reference>
<protein>
    <submittedName>
        <fullName evidence="3">SHD1 domain-containing protein</fullName>
    </submittedName>
</protein>
<dbReference type="RefSeq" id="WP_379712744.1">
    <property type="nucleotide sequence ID" value="NZ_JBHTBS010000006.1"/>
</dbReference>
<organism evidence="3 4">
    <name type="scientific">Haloferula chungangensis</name>
    <dbReference type="NCBI Taxonomy" id="1048331"/>
    <lineage>
        <taxon>Bacteria</taxon>
        <taxon>Pseudomonadati</taxon>
        <taxon>Verrucomicrobiota</taxon>
        <taxon>Verrucomicrobiia</taxon>
        <taxon>Verrucomicrobiales</taxon>
        <taxon>Verrucomicrobiaceae</taxon>
        <taxon>Haloferula</taxon>
    </lineage>
</organism>
<evidence type="ECO:0000259" key="2">
    <source>
        <dbReference type="Pfam" id="PF03983"/>
    </source>
</evidence>
<name>A0ABW2L9X7_9BACT</name>
<dbReference type="InterPro" id="IPR007131">
    <property type="entry name" value="SHD1"/>
</dbReference>
<feature type="chain" id="PRO_5045575247" evidence="1">
    <location>
        <begin position="19"/>
        <end position="435"/>
    </location>
</feature>
<dbReference type="SUPFAM" id="SSF53474">
    <property type="entry name" value="alpha/beta-Hydrolases"/>
    <property type="match status" value="1"/>
</dbReference>
<dbReference type="InterPro" id="IPR029058">
    <property type="entry name" value="AB_hydrolase_fold"/>
</dbReference>
<dbReference type="EMBL" id="JBHTBS010000006">
    <property type="protein sequence ID" value="MFC7337950.1"/>
    <property type="molecule type" value="Genomic_DNA"/>
</dbReference>
<dbReference type="Proteomes" id="UP001596472">
    <property type="component" value="Unassembled WGS sequence"/>
</dbReference>
<dbReference type="Gene3D" id="2.30.30.700">
    <property type="entry name" value="SLA1 homology domain 1"/>
    <property type="match status" value="1"/>
</dbReference>
<proteinExistence type="predicted"/>
<keyword evidence="1" id="KW-0732">Signal</keyword>
<evidence type="ECO:0000256" key="1">
    <source>
        <dbReference type="SAM" id="SignalP"/>
    </source>
</evidence>
<dbReference type="Gene3D" id="3.40.50.1820">
    <property type="entry name" value="alpha/beta hydrolase"/>
    <property type="match status" value="1"/>
</dbReference>
<keyword evidence="4" id="KW-1185">Reference proteome</keyword>
<gene>
    <name evidence="3" type="ORF">ACFQY0_12230</name>
</gene>
<evidence type="ECO:0000313" key="3">
    <source>
        <dbReference type="EMBL" id="MFC7337950.1"/>
    </source>
</evidence>
<sequence length="435" mass="47277">MKVTSFLLLYLLSLPLFAEPTEEREWRSTAGTTIKASAMSLAGGEVELKSADGRLLKVPLDKLSDEDQAFLNEHFKQEELEAEAGERGKTKGSSVPIVKDGLAQPVGEVSGPIDAGEGSNYFVYVPKTLREGRKAPLMFITGASGGSAGSVKRYIEAAEVNGQIIAASVESRNGDDHPDGNHEHSKRCVAHLLETLPIDENRVYFTGHSGGGAMSFYNAMRITSAGNMPIIGYAPDQEMNTKGYCYAIGGATDYNRYLTAYARAQYGKRGVHRFVSGGHTNGPDSVGCEGITWLNGRYLGDNAKDAALANERQDFEASMIDWIKELQGRAEHRAHYWCDFLLNSYEIKGANVAAVEALLNELQANPNNLRYTDGLVELDNFSDSFYADEGEGGGSKFNHTTSRIEKAAEQLAEELAGVPELEELAKQLGEKTVGK</sequence>
<feature type="signal peptide" evidence="1">
    <location>
        <begin position="1"/>
        <end position="18"/>
    </location>
</feature>
<accession>A0ABW2L9X7</accession>